<dbReference type="Pfam" id="PF13602">
    <property type="entry name" value="ADH_zinc_N_2"/>
    <property type="match status" value="1"/>
</dbReference>
<sequence length="344" mass="36738">MANTTSSTMRAWMQSARGSIFEKAVLADIPLPGEPTGSDILVKISHAALNPVDLELARVIPTFWPFPHNRGISLDFAGRVERAGPLVPPELGPGVSVCAALGVAQVWAGKGALAEYIVVPCNLVAVTPQSLTSAVAAGLGITGQTVALMMREAKVKSGDRVLVNGASGGVGSLLVQVLKGKGAHVTGICSAANFPLVQRLGADEVVDYTSAPVAEQLAGVEQNFDYIFDTMRNQALFEGSPAYLKPSGLYLNIGSRGSSFWQMRLLDLKNDWLPVFLGGTPRKWKTLAHRPSGDFQRMVTDWVNAGLITDVPIDSEVPMAEALKGFERLETRHAKGKVIIRIQD</sequence>
<dbReference type="InterPro" id="IPR002364">
    <property type="entry name" value="Quin_OxRdtase/zeta-crystal_CS"/>
</dbReference>
<keyword evidence="4" id="KW-1185">Reference proteome</keyword>
<dbReference type="OrthoDB" id="201656at2759"/>
<dbReference type="SMART" id="SM00829">
    <property type="entry name" value="PKS_ER"/>
    <property type="match status" value="1"/>
</dbReference>
<evidence type="ECO:0000259" key="2">
    <source>
        <dbReference type="SMART" id="SM00829"/>
    </source>
</evidence>
<dbReference type="GO" id="GO:0016491">
    <property type="term" value="F:oxidoreductase activity"/>
    <property type="evidence" value="ECO:0007669"/>
    <property type="project" value="UniProtKB-KW"/>
</dbReference>
<gene>
    <name evidence="3" type="ORF">EJ06DRAFT_481171</name>
</gene>
<dbReference type="Gene3D" id="3.90.180.10">
    <property type="entry name" value="Medium-chain alcohol dehydrogenases, catalytic domain"/>
    <property type="match status" value="1"/>
</dbReference>
<reference evidence="3" key="1">
    <citation type="journal article" date="2020" name="Stud. Mycol.">
        <title>101 Dothideomycetes genomes: a test case for predicting lifestyles and emergence of pathogens.</title>
        <authorList>
            <person name="Haridas S."/>
            <person name="Albert R."/>
            <person name="Binder M."/>
            <person name="Bloem J."/>
            <person name="Labutti K."/>
            <person name="Salamov A."/>
            <person name="Andreopoulos B."/>
            <person name="Baker S."/>
            <person name="Barry K."/>
            <person name="Bills G."/>
            <person name="Bluhm B."/>
            <person name="Cannon C."/>
            <person name="Castanera R."/>
            <person name="Culley D."/>
            <person name="Daum C."/>
            <person name="Ezra D."/>
            <person name="Gonzalez J."/>
            <person name="Henrissat B."/>
            <person name="Kuo A."/>
            <person name="Liang C."/>
            <person name="Lipzen A."/>
            <person name="Lutzoni F."/>
            <person name="Magnuson J."/>
            <person name="Mondo S."/>
            <person name="Nolan M."/>
            <person name="Ohm R."/>
            <person name="Pangilinan J."/>
            <person name="Park H.-J."/>
            <person name="Ramirez L."/>
            <person name="Alfaro M."/>
            <person name="Sun H."/>
            <person name="Tritt A."/>
            <person name="Yoshinaga Y."/>
            <person name="Zwiers L.-H."/>
            <person name="Turgeon B."/>
            <person name="Goodwin S."/>
            <person name="Spatafora J."/>
            <person name="Crous P."/>
            <person name="Grigoriev I."/>
        </authorList>
    </citation>
    <scope>NUCLEOTIDE SEQUENCE</scope>
    <source>
        <strain evidence="3">CBS 262.69</strain>
    </source>
</reference>
<evidence type="ECO:0000313" key="3">
    <source>
        <dbReference type="EMBL" id="KAF2397691.1"/>
    </source>
</evidence>
<feature type="domain" description="Enoyl reductase (ER)" evidence="2">
    <location>
        <begin position="19"/>
        <end position="340"/>
    </location>
</feature>
<dbReference type="InterPro" id="IPR011032">
    <property type="entry name" value="GroES-like_sf"/>
</dbReference>
<dbReference type="EMBL" id="ML996702">
    <property type="protein sequence ID" value="KAF2397691.1"/>
    <property type="molecule type" value="Genomic_DNA"/>
</dbReference>
<dbReference type="CDD" id="cd08267">
    <property type="entry name" value="MDR1"/>
    <property type="match status" value="1"/>
</dbReference>
<name>A0A6G1HP54_9PEZI</name>
<dbReference type="GO" id="GO:0005739">
    <property type="term" value="C:mitochondrion"/>
    <property type="evidence" value="ECO:0007669"/>
    <property type="project" value="TreeGrafter"/>
</dbReference>
<dbReference type="InterPro" id="IPR013154">
    <property type="entry name" value="ADH-like_N"/>
</dbReference>
<dbReference type="InterPro" id="IPR050700">
    <property type="entry name" value="YIM1/Zinc_Alcohol_DH_Fams"/>
</dbReference>
<dbReference type="Proteomes" id="UP000799640">
    <property type="component" value="Unassembled WGS sequence"/>
</dbReference>
<dbReference type="InterPro" id="IPR036291">
    <property type="entry name" value="NAD(P)-bd_dom_sf"/>
</dbReference>
<dbReference type="SUPFAM" id="SSF51735">
    <property type="entry name" value="NAD(P)-binding Rossmann-fold domains"/>
    <property type="match status" value="1"/>
</dbReference>
<organism evidence="3 4">
    <name type="scientific">Trichodelitschia bisporula</name>
    <dbReference type="NCBI Taxonomy" id="703511"/>
    <lineage>
        <taxon>Eukaryota</taxon>
        <taxon>Fungi</taxon>
        <taxon>Dikarya</taxon>
        <taxon>Ascomycota</taxon>
        <taxon>Pezizomycotina</taxon>
        <taxon>Dothideomycetes</taxon>
        <taxon>Dothideomycetes incertae sedis</taxon>
        <taxon>Phaeotrichales</taxon>
        <taxon>Phaeotrichaceae</taxon>
        <taxon>Trichodelitschia</taxon>
    </lineage>
</organism>
<dbReference type="PROSITE" id="PS01162">
    <property type="entry name" value="QOR_ZETA_CRYSTAL"/>
    <property type="match status" value="1"/>
</dbReference>
<dbReference type="PANTHER" id="PTHR11695">
    <property type="entry name" value="ALCOHOL DEHYDROGENASE RELATED"/>
    <property type="match status" value="1"/>
</dbReference>
<evidence type="ECO:0000256" key="1">
    <source>
        <dbReference type="ARBA" id="ARBA00023002"/>
    </source>
</evidence>
<dbReference type="AlphaFoldDB" id="A0A6G1HP54"/>
<keyword evidence="1" id="KW-0560">Oxidoreductase</keyword>
<accession>A0A6G1HP54</accession>
<protein>
    <submittedName>
        <fullName evidence="3">NAD(P)-binding protein</fullName>
    </submittedName>
</protein>
<dbReference type="GO" id="GO:0008270">
    <property type="term" value="F:zinc ion binding"/>
    <property type="evidence" value="ECO:0007669"/>
    <property type="project" value="InterPro"/>
</dbReference>
<dbReference type="Gene3D" id="3.40.50.720">
    <property type="entry name" value="NAD(P)-binding Rossmann-like Domain"/>
    <property type="match status" value="1"/>
</dbReference>
<dbReference type="SUPFAM" id="SSF50129">
    <property type="entry name" value="GroES-like"/>
    <property type="match status" value="1"/>
</dbReference>
<dbReference type="PANTHER" id="PTHR11695:SF294">
    <property type="entry name" value="RETICULON-4-INTERACTING PROTEIN 1, MITOCHONDRIAL"/>
    <property type="match status" value="1"/>
</dbReference>
<dbReference type="Pfam" id="PF08240">
    <property type="entry name" value="ADH_N"/>
    <property type="match status" value="1"/>
</dbReference>
<dbReference type="InterPro" id="IPR020843">
    <property type="entry name" value="ER"/>
</dbReference>
<proteinExistence type="predicted"/>
<evidence type="ECO:0000313" key="4">
    <source>
        <dbReference type="Proteomes" id="UP000799640"/>
    </source>
</evidence>